<accession>A0A160TUI6</accession>
<dbReference type="AlphaFoldDB" id="A0A160TUI6"/>
<dbReference type="EMBL" id="CZRL01000099">
    <property type="protein sequence ID" value="CUS53969.1"/>
    <property type="molecule type" value="Genomic_DNA"/>
</dbReference>
<sequence length="39" mass="4453">MAADLLLVRTIPKLALWLSKSLYRINHAFPGREINESNT</sequence>
<reference evidence="1" key="1">
    <citation type="submission" date="2015-10" db="EMBL/GenBank/DDBJ databases">
        <authorList>
            <person name="Gilbert D.G."/>
        </authorList>
    </citation>
    <scope>NUCLEOTIDE SEQUENCE</scope>
</reference>
<protein>
    <submittedName>
        <fullName evidence="1">Uncharacterized protein</fullName>
    </submittedName>
</protein>
<proteinExistence type="predicted"/>
<name>A0A160TUI6_9ZZZZ</name>
<organism evidence="1">
    <name type="scientific">hydrothermal vent metagenome</name>
    <dbReference type="NCBI Taxonomy" id="652676"/>
    <lineage>
        <taxon>unclassified sequences</taxon>
        <taxon>metagenomes</taxon>
        <taxon>ecological metagenomes</taxon>
    </lineage>
</organism>
<evidence type="ECO:0000313" key="1">
    <source>
        <dbReference type="EMBL" id="CUS53969.1"/>
    </source>
</evidence>
<gene>
    <name evidence="1" type="ORF">MGWOODY_XGa30</name>
</gene>